<proteinExistence type="predicted"/>
<dbReference type="GO" id="GO:0004113">
    <property type="term" value="F:2',3'-cyclic-nucleotide 3'-phosphodiesterase activity"/>
    <property type="evidence" value="ECO:0007669"/>
    <property type="project" value="InterPro"/>
</dbReference>
<evidence type="ECO:0000256" key="1">
    <source>
        <dbReference type="ARBA" id="ARBA00022801"/>
    </source>
</evidence>
<dbReference type="Gene3D" id="3.90.1140.10">
    <property type="entry name" value="Cyclic phosphodiesterase"/>
    <property type="match status" value="1"/>
</dbReference>
<evidence type="ECO:0000313" key="3">
    <source>
        <dbReference type="Proteomes" id="UP000244892"/>
    </source>
</evidence>
<keyword evidence="1" id="KW-0378">Hydrolase</keyword>
<sequence length="236" mass="24898">MTAAWLCVLQLGPAAPLGQTRGKMQARSVGQESVAVSGQLSLDGFAAADPQPYSLFFALMPDAAAAGRAAEVAAQVARDQGVSVKTERTARFHVTLFHVGHFAGDVPAGTLAIARSVAAGVSAPCLDVSFTHVGSFTGRPGNLPIVLLGGNAEPALMGFQASLQDRLLRAGLTAGVLHKTFNPHLTLFYGRQPLEERAITPIHWRADSFVLLRSVIGQGRYIEEGRWPLQASTTSS</sequence>
<dbReference type="InterPro" id="IPR009097">
    <property type="entry name" value="Cyclic_Pdiesterase"/>
</dbReference>
<dbReference type="PANTHER" id="PTHR35561">
    <property type="entry name" value="RNA 2',3'-CYCLIC PHOSPHODIESTERASE"/>
    <property type="match status" value="1"/>
</dbReference>
<dbReference type="Pfam" id="PF13563">
    <property type="entry name" value="2_5_RNA_ligase2"/>
    <property type="match status" value="1"/>
</dbReference>
<dbReference type="GO" id="GO:0008664">
    <property type="term" value="F:RNA 2',3'-cyclic 3'-phosphodiesterase activity"/>
    <property type="evidence" value="ECO:0007669"/>
    <property type="project" value="InterPro"/>
</dbReference>
<gene>
    <name evidence="2" type="ORF">DEH84_08820</name>
</gene>
<evidence type="ECO:0000313" key="2">
    <source>
        <dbReference type="EMBL" id="AWI53521.1"/>
    </source>
</evidence>
<evidence type="ECO:0008006" key="4">
    <source>
        <dbReference type="Google" id="ProtNLM"/>
    </source>
</evidence>
<protein>
    <recommendedName>
        <fullName evidence="4">RNA 2',3'-cyclic phosphodiesterase</fullName>
    </recommendedName>
</protein>
<dbReference type="AlphaFoldDB" id="A0A2U8FR19"/>
<name>A0A2U8FR19_9BURK</name>
<dbReference type="InterPro" id="IPR004175">
    <property type="entry name" value="RNA_CPDase"/>
</dbReference>
<dbReference type="Proteomes" id="UP000244892">
    <property type="component" value="Chromosome"/>
</dbReference>
<reference evidence="2 3" key="1">
    <citation type="submission" date="2018-05" db="EMBL/GenBank/DDBJ databases">
        <title>complete genome sequence of Aquabacterium olei NBRC 110486.</title>
        <authorList>
            <person name="Tang B."/>
            <person name="Chang J."/>
            <person name="Zhang L."/>
            <person name="Yang H."/>
        </authorList>
    </citation>
    <scope>NUCLEOTIDE SEQUENCE [LARGE SCALE GENOMIC DNA]</scope>
    <source>
        <strain evidence="2 3">NBRC 110486</strain>
    </source>
</reference>
<dbReference type="KEGG" id="aon:DEH84_08820"/>
<dbReference type="EMBL" id="CP029210">
    <property type="protein sequence ID" value="AWI53521.1"/>
    <property type="molecule type" value="Genomic_DNA"/>
</dbReference>
<accession>A0A2U8FR19</accession>
<dbReference type="SUPFAM" id="SSF55144">
    <property type="entry name" value="LigT-like"/>
    <property type="match status" value="1"/>
</dbReference>
<dbReference type="PANTHER" id="PTHR35561:SF1">
    <property type="entry name" value="RNA 2',3'-CYCLIC PHOSPHODIESTERASE"/>
    <property type="match status" value="1"/>
</dbReference>
<keyword evidence="3" id="KW-1185">Reference proteome</keyword>
<organism evidence="2 3">
    <name type="scientific">Aquabacterium olei</name>
    <dbReference type="NCBI Taxonomy" id="1296669"/>
    <lineage>
        <taxon>Bacteria</taxon>
        <taxon>Pseudomonadati</taxon>
        <taxon>Pseudomonadota</taxon>
        <taxon>Betaproteobacteria</taxon>
        <taxon>Burkholderiales</taxon>
        <taxon>Aquabacterium</taxon>
    </lineage>
</organism>